<reference evidence="9 10" key="1">
    <citation type="submission" date="2014-04" db="EMBL/GenBank/DDBJ databases">
        <authorList>
            <consortium name="DOE Joint Genome Institute"/>
            <person name="Kuo A."/>
            <person name="Ruytinx J."/>
            <person name="Rineau F."/>
            <person name="Colpaert J."/>
            <person name="Kohler A."/>
            <person name="Nagy L.G."/>
            <person name="Floudas D."/>
            <person name="Copeland A."/>
            <person name="Barry K.W."/>
            <person name="Cichocki N."/>
            <person name="Veneault-Fourrey C."/>
            <person name="LaButti K."/>
            <person name="Lindquist E.A."/>
            <person name="Lipzen A."/>
            <person name="Lundell T."/>
            <person name="Morin E."/>
            <person name="Murat C."/>
            <person name="Sun H."/>
            <person name="Tunlid A."/>
            <person name="Henrissat B."/>
            <person name="Grigoriev I.V."/>
            <person name="Hibbett D.S."/>
            <person name="Martin F."/>
            <person name="Nordberg H.P."/>
            <person name="Cantor M.N."/>
            <person name="Hua S.X."/>
        </authorList>
    </citation>
    <scope>NUCLEOTIDE SEQUENCE [LARGE SCALE GENOMIC DNA]</scope>
    <source>
        <strain evidence="9 10">UH-Slu-Lm8-n1</strain>
    </source>
</reference>
<dbReference type="AlphaFoldDB" id="A0A0D0A390"/>
<dbReference type="STRING" id="930992.A0A0D0A390"/>
<dbReference type="EMBL" id="KN835190">
    <property type="protein sequence ID" value="KIK44455.1"/>
    <property type="molecule type" value="Genomic_DNA"/>
</dbReference>
<sequence length="186" mass="21162">MAHGAAKRIALQNEQALRNLRLGMFIPTLLSAVFRLLFRRSSLPPSKGSLALYVVTYLPALFLSRYLERMGTTRRDPTTGALISPGEDLNQPGVTEWCFDILYVTWACQISNGAFGDWVWWFYLIIPLYAGYKLWSNFIGPMLGWSRGASSQAAEEGSEKETISKRQEKLRKRSERGDPRVRSVRK</sequence>
<dbReference type="GO" id="GO:0005773">
    <property type="term" value="C:vacuole"/>
    <property type="evidence" value="ECO:0007669"/>
    <property type="project" value="GOC"/>
</dbReference>
<dbReference type="Proteomes" id="UP000054485">
    <property type="component" value="Unassembled WGS sequence"/>
</dbReference>
<feature type="compositionally biased region" description="Basic and acidic residues" evidence="7">
    <location>
        <begin position="157"/>
        <end position="167"/>
    </location>
</feature>
<dbReference type="PANTHER" id="PTHR13505">
    <property type="entry name" value="TRANSMEMBRANE PROTEIN 208"/>
    <property type="match status" value="1"/>
</dbReference>
<dbReference type="InParanoid" id="A0A0D0A390"/>
<keyword evidence="5 8" id="KW-1133">Transmembrane helix</keyword>
<dbReference type="GO" id="GO:0005789">
    <property type="term" value="C:endoplasmic reticulum membrane"/>
    <property type="evidence" value="ECO:0007669"/>
    <property type="project" value="UniProtKB-SubCell"/>
</dbReference>
<name>A0A0D0A390_9AGAM</name>
<proteinExistence type="inferred from homology"/>
<evidence type="ECO:0000256" key="6">
    <source>
        <dbReference type="ARBA" id="ARBA00023136"/>
    </source>
</evidence>
<dbReference type="OrthoDB" id="10012212at2759"/>
<comment type="similarity">
    <text evidence="2">Belongs to the TMEM208 family.</text>
</comment>
<gene>
    <name evidence="9" type="ORF">CY34DRAFT_802654</name>
</gene>
<comment type="subcellular location">
    <subcellularLocation>
        <location evidence="1">Endoplasmic reticulum membrane</location>
        <topology evidence="1">Multi-pass membrane protein</topology>
    </subcellularLocation>
</comment>
<organism evidence="9 10">
    <name type="scientific">Suillus luteus UH-Slu-Lm8-n1</name>
    <dbReference type="NCBI Taxonomy" id="930992"/>
    <lineage>
        <taxon>Eukaryota</taxon>
        <taxon>Fungi</taxon>
        <taxon>Dikarya</taxon>
        <taxon>Basidiomycota</taxon>
        <taxon>Agaricomycotina</taxon>
        <taxon>Agaricomycetes</taxon>
        <taxon>Agaricomycetidae</taxon>
        <taxon>Boletales</taxon>
        <taxon>Suillineae</taxon>
        <taxon>Suillaceae</taxon>
        <taxon>Suillus</taxon>
    </lineage>
</organism>
<dbReference type="FunCoup" id="A0A0D0A390">
    <property type="interactions" value="10"/>
</dbReference>
<dbReference type="Pfam" id="PF05620">
    <property type="entry name" value="TMEM208_SND2"/>
    <property type="match status" value="1"/>
</dbReference>
<feature type="region of interest" description="Disordered" evidence="7">
    <location>
        <begin position="152"/>
        <end position="186"/>
    </location>
</feature>
<feature type="transmembrane region" description="Helical" evidence="8">
    <location>
        <begin position="50"/>
        <end position="67"/>
    </location>
</feature>
<feature type="transmembrane region" description="Helical" evidence="8">
    <location>
        <begin position="20"/>
        <end position="38"/>
    </location>
</feature>
<evidence type="ECO:0000313" key="9">
    <source>
        <dbReference type="EMBL" id="KIK44455.1"/>
    </source>
</evidence>
<evidence type="ECO:0000256" key="5">
    <source>
        <dbReference type="ARBA" id="ARBA00022989"/>
    </source>
</evidence>
<protein>
    <submittedName>
        <fullName evidence="9">Unplaced genomic scaffold CY34scaffold_59, whole genome shotgun sequence</fullName>
    </submittedName>
</protein>
<reference evidence="10" key="2">
    <citation type="submission" date="2015-01" db="EMBL/GenBank/DDBJ databases">
        <title>Evolutionary Origins and Diversification of the Mycorrhizal Mutualists.</title>
        <authorList>
            <consortium name="DOE Joint Genome Institute"/>
            <consortium name="Mycorrhizal Genomics Consortium"/>
            <person name="Kohler A."/>
            <person name="Kuo A."/>
            <person name="Nagy L.G."/>
            <person name="Floudas D."/>
            <person name="Copeland A."/>
            <person name="Barry K.W."/>
            <person name="Cichocki N."/>
            <person name="Veneault-Fourrey C."/>
            <person name="LaButti K."/>
            <person name="Lindquist E.A."/>
            <person name="Lipzen A."/>
            <person name="Lundell T."/>
            <person name="Morin E."/>
            <person name="Murat C."/>
            <person name="Riley R."/>
            <person name="Ohm R."/>
            <person name="Sun H."/>
            <person name="Tunlid A."/>
            <person name="Henrissat B."/>
            <person name="Grigoriev I.V."/>
            <person name="Hibbett D.S."/>
            <person name="Martin F."/>
        </authorList>
    </citation>
    <scope>NUCLEOTIDE SEQUENCE [LARGE SCALE GENOMIC DNA]</scope>
    <source>
        <strain evidence="10">UH-Slu-Lm8-n1</strain>
    </source>
</reference>
<accession>A0A0D0A390</accession>
<dbReference type="InterPro" id="IPR008506">
    <property type="entry name" value="SND2/TMEM208"/>
</dbReference>
<evidence type="ECO:0000256" key="1">
    <source>
        <dbReference type="ARBA" id="ARBA00004477"/>
    </source>
</evidence>
<keyword evidence="3 8" id="KW-0812">Transmembrane</keyword>
<evidence type="ECO:0000313" key="10">
    <source>
        <dbReference type="Proteomes" id="UP000054485"/>
    </source>
</evidence>
<keyword evidence="4" id="KW-0256">Endoplasmic reticulum</keyword>
<evidence type="ECO:0000256" key="8">
    <source>
        <dbReference type="SAM" id="Phobius"/>
    </source>
</evidence>
<feature type="compositionally biased region" description="Basic and acidic residues" evidence="7">
    <location>
        <begin position="175"/>
        <end position="186"/>
    </location>
</feature>
<keyword evidence="10" id="KW-1185">Reference proteome</keyword>
<dbReference type="GO" id="GO:0006624">
    <property type="term" value="P:vacuolar protein processing"/>
    <property type="evidence" value="ECO:0007669"/>
    <property type="project" value="TreeGrafter"/>
</dbReference>
<keyword evidence="6 8" id="KW-0472">Membrane</keyword>
<dbReference type="PANTHER" id="PTHR13505:SF7">
    <property type="entry name" value="TRANSMEMBRANE PROTEIN 208"/>
    <property type="match status" value="1"/>
</dbReference>
<evidence type="ECO:0000256" key="7">
    <source>
        <dbReference type="SAM" id="MobiDB-lite"/>
    </source>
</evidence>
<evidence type="ECO:0000256" key="2">
    <source>
        <dbReference type="ARBA" id="ARBA00009950"/>
    </source>
</evidence>
<evidence type="ECO:0000256" key="4">
    <source>
        <dbReference type="ARBA" id="ARBA00022824"/>
    </source>
</evidence>
<evidence type="ECO:0000256" key="3">
    <source>
        <dbReference type="ARBA" id="ARBA00022692"/>
    </source>
</evidence>
<dbReference type="HOGENOM" id="CLU_094308_2_1_1"/>
<feature type="transmembrane region" description="Helical" evidence="8">
    <location>
        <begin position="118"/>
        <end position="135"/>
    </location>
</feature>